<dbReference type="Proteomes" id="UP001472677">
    <property type="component" value="Unassembled WGS sequence"/>
</dbReference>
<gene>
    <name evidence="1" type="ORF">V6N12_025776</name>
</gene>
<keyword evidence="2" id="KW-1185">Reference proteome</keyword>
<reference evidence="1 2" key="1">
    <citation type="journal article" date="2024" name="G3 (Bethesda)">
        <title>Genome assembly of Hibiscus sabdariffa L. provides insights into metabolisms of medicinal natural products.</title>
        <authorList>
            <person name="Kim T."/>
        </authorList>
    </citation>
    <scope>NUCLEOTIDE SEQUENCE [LARGE SCALE GENOMIC DNA]</scope>
    <source>
        <strain evidence="1">TK-2024</strain>
        <tissue evidence="1">Old leaves</tissue>
    </source>
</reference>
<dbReference type="SUPFAM" id="SSF52047">
    <property type="entry name" value="RNI-like"/>
    <property type="match status" value="1"/>
</dbReference>
<dbReference type="PANTHER" id="PTHR31900">
    <property type="entry name" value="F-BOX/RNI SUPERFAMILY PROTEIN-RELATED"/>
    <property type="match status" value="1"/>
</dbReference>
<dbReference type="PROSITE" id="PS50181">
    <property type="entry name" value="FBOX"/>
    <property type="match status" value="1"/>
</dbReference>
<name>A0ABR2AVE9_9ROSI</name>
<organism evidence="1 2">
    <name type="scientific">Hibiscus sabdariffa</name>
    <name type="common">roselle</name>
    <dbReference type="NCBI Taxonomy" id="183260"/>
    <lineage>
        <taxon>Eukaryota</taxon>
        <taxon>Viridiplantae</taxon>
        <taxon>Streptophyta</taxon>
        <taxon>Embryophyta</taxon>
        <taxon>Tracheophyta</taxon>
        <taxon>Spermatophyta</taxon>
        <taxon>Magnoliopsida</taxon>
        <taxon>eudicotyledons</taxon>
        <taxon>Gunneridae</taxon>
        <taxon>Pentapetalae</taxon>
        <taxon>rosids</taxon>
        <taxon>malvids</taxon>
        <taxon>Malvales</taxon>
        <taxon>Malvaceae</taxon>
        <taxon>Malvoideae</taxon>
        <taxon>Hibiscus</taxon>
    </lineage>
</organism>
<dbReference type="Gene3D" id="3.80.10.10">
    <property type="entry name" value="Ribonuclease Inhibitor"/>
    <property type="match status" value="1"/>
</dbReference>
<dbReference type="PANTHER" id="PTHR31900:SF27">
    <property type="entry name" value="FBD DOMAIN-CONTAINING PROTEIN"/>
    <property type="match status" value="1"/>
</dbReference>
<evidence type="ECO:0000313" key="2">
    <source>
        <dbReference type="Proteomes" id="UP001472677"/>
    </source>
</evidence>
<dbReference type="InterPro" id="IPR053781">
    <property type="entry name" value="F-box_AtFBL13-like"/>
</dbReference>
<dbReference type="SUPFAM" id="SSF81383">
    <property type="entry name" value="F-box domain"/>
    <property type="match status" value="1"/>
</dbReference>
<comment type="caution">
    <text evidence="1">The sequence shown here is derived from an EMBL/GenBank/DDBJ whole genome shotgun (WGS) entry which is preliminary data.</text>
</comment>
<dbReference type="InterPro" id="IPR001810">
    <property type="entry name" value="F-box_dom"/>
</dbReference>
<dbReference type="InterPro" id="IPR032675">
    <property type="entry name" value="LRR_dom_sf"/>
</dbReference>
<proteinExistence type="predicted"/>
<dbReference type="Pfam" id="PF23622">
    <property type="entry name" value="LRR_At1g61320_AtMIF1"/>
    <property type="match status" value="1"/>
</dbReference>
<dbReference type="EMBL" id="JBBPBM010000279">
    <property type="protein sequence ID" value="KAK8498130.1"/>
    <property type="molecule type" value="Genomic_DNA"/>
</dbReference>
<sequence>MASSMGKKAKHDDRISKLPDSILSRVLSLLPIKDAVSTSILSTRWRHLYAYLPSLDVDFHLLRRSPPHTVVSFTNFMDKLLFLHTEGRIEQFQLHHTNILGINDSDVLGWISAPLWRGVKEVDLVFGRCFPMLPTTLLYTNSGAVKRLLSSCPVLEDLSISNCDLRNITSLEISSPSLKSLTLVFRCNMRELQLFSSLDIVIDLPSLVYLKYRGFRAYSYSLGNMPSLVTADINISVRKSEGQTIYRIHALVELFEALGNVKSLCLTIHPEALPILSHKRFVAFQNLLHLEIFDRLNTWKGKGLFEFLEFSPNLQTLVTCKVSNEVSFPMEGVPSCIVYQLKEFKVIDFDDESSLFEMVTYILNNAYSPGQAHNIYFSSIEV</sequence>
<dbReference type="InterPro" id="IPR036047">
    <property type="entry name" value="F-box-like_dom_sf"/>
</dbReference>
<protein>
    <submittedName>
        <fullName evidence="1">Uncharacterized protein</fullName>
    </submittedName>
</protein>
<dbReference type="Pfam" id="PF00646">
    <property type="entry name" value="F-box"/>
    <property type="match status" value="1"/>
</dbReference>
<dbReference type="InterPro" id="IPR050232">
    <property type="entry name" value="FBL13/AtMIF1-like"/>
</dbReference>
<dbReference type="InterPro" id="IPR055357">
    <property type="entry name" value="LRR_At1g61320_AtMIF1"/>
</dbReference>
<dbReference type="CDD" id="cd22160">
    <property type="entry name" value="F-box_AtFBL13-like"/>
    <property type="match status" value="1"/>
</dbReference>
<dbReference type="Gene3D" id="1.20.1280.50">
    <property type="match status" value="1"/>
</dbReference>
<evidence type="ECO:0000313" key="1">
    <source>
        <dbReference type="EMBL" id="KAK8498130.1"/>
    </source>
</evidence>
<accession>A0ABR2AVE9</accession>